<dbReference type="VEuPathDB" id="FungiDB:FGRAMPH1_01G25521"/>
<evidence type="ECO:0000259" key="6">
    <source>
        <dbReference type="PROSITE" id="PS51194"/>
    </source>
</evidence>
<reference evidence="8 9" key="2">
    <citation type="journal article" date="2010" name="Nature">
        <title>Comparative genomics reveals mobile pathogenicity chromosomes in Fusarium.</title>
        <authorList>
            <person name="Ma L.J."/>
            <person name="van der Does H.C."/>
            <person name="Borkovich K.A."/>
            <person name="Coleman J.J."/>
            <person name="Daboussi M.J."/>
            <person name="Di Pietro A."/>
            <person name="Dufresne M."/>
            <person name="Freitag M."/>
            <person name="Grabherr M."/>
            <person name="Henrissat B."/>
            <person name="Houterman P.M."/>
            <person name="Kang S."/>
            <person name="Shim W.B."/>
            <person name="Woloshuk C."/>
            <person name="Xie X."/>
            <person name="Xu J.R."/>
            <person name="Antoniw J."/>
            <person name="Baker S.E."/>
            <person name="Bluhm B.H."/>
            <person name="Breakspear A."/>
            <person name="Brown D.W."/>
            <person name="Butchko R.A."/>
            <person name="Chapman S."/>
            <person name="Coulson R."/>
            <person name="Coutinho P.M."/>
            <person name="Danchin E.G."/>
            <person name="Diener A."/>
            <person name="Gale L.R."/>
            <person name="Gardiner D.M."/>
            <person name="Goff S."/>
            <person name="Hammond-Kosack K.E."/>
            <person name="Hilburn K."/>
            <person name="Hua-Van A."/>
            <person name="Jonkers W."/>
            <person name="Kazan K."/>
            <person name="Kodira C.D."/>
            <person name="Koehrsen M."/>
            <person name="Kumar L."/>
            <person name="Lee Y.H."/>
            <person name="Li L."/>
            <person name="Manners J.M."/>
            <person name="Miranda-Saavedra D."/>
            <person name="Mukherjee M."/>
            <person name="Park G."/>
            <person name="Park J."/>
            <person name="Park S.Y."/>
            <person name="Proctor R.H."/>
            <person name="Regev A."/>
            <person name="Ruiz-Roldan M.C."/>
            <person name="Sain D."/>
            <person name="Sakthikumar S."/>
            <person name="Sykes S."/>
            <person name="Schwartz D.C."/>
            <person name="Turgeon B.G."/>
            <person name="Wapinski I."/>
            <person name="Yoder O."/>
            <person name="Young S."/>
            <person name="Zeng Q."/>
            <person name="Zhou S."/>
            <person name="Galagan J."/>
            <person name="Cuomo C.A."/>
            <person name="Kistler H.C."/>
            <person name="Rep M."/>
        </authorList>
    </citation>
    <scope>GENOME REANNOTATION</scope>
    <source>
        <strain evidence="9">ATCC MYA-4620 / CBS 123657 / FGSC 9075 / NRRL 31084 / PH-1</strain>
        <strain evidence="8">PH-1 / ATCC MYA-4620 / FGSC 9075 / NRRL 31084</strain>
    </source>
</reference>
<dbReference type="Gene3D" id="3.40.50.300">
    <property type="entry name" value="P-loop containing nucleotide triphosphate hydrolases"/>
    <property type="match status" value="1"/>
</dbReference>
<feature type="region of interest" description="Disordered" evidence="4">
    <location>
        <begin position="83"/>
        <end position="114"/>
    </location>
</feature>
<dbReference type="RefSeq" id="XP_011327543.1">
    <property type="nucleotide sequence ID" value="XM_011329241.1"/>
</dbReference>
<evidence type="ECO:0000313" key="7">
    <source>
        <dbReference type="EMBL" id="CEF84422.1"/>
    </source>
</evidence>
<reference evidence="8 9" key="1">
    <citation type="journal article" date="2007" name="Science">
        <title>The Fusarium graminearum genome reveals a link between localized polymorphism and pathogen specialization.</title>
        <authorList>
            <person name="Cuomo C.A."/>
            <person name="Gueldener U."/>
            <person name="Xu J.-R."/>
            <person name="Trail F."/>
            <person name="Turgeon B.G."/>
            <person name="Di Pietro A."/>
            <person name="Walton J.D."/>
            <person name="Ma L.-J."/>
            <person name="Baker S.E."/>
            <person name="Rep M."/>
            <person name="Adam G."/>
            <person name="Antoniw J."/>
            <person name="Baldwin T."/>
            <person name="Calvo S.E."/>
            <person name="Chang Y.-L."/>
            <person name="DeCaprio D."/>
            <person name="Gale L.R."/>
            <person name="Gnerre S."/>
            <person name="Goswami R.S."/>
            <person name="Hammond-Kosack K."/>
            <person name="Harris L.J."/>
            <person name="Hilburn K."/>
            <person name="Kennell J.C."/>
            <person name="Kroken S."/>
            <person name="Magnuson J.K."/>
            <person name="Mannhaupt G."/>
            <person name="Mauceli E.W."/>
            <person name="Mewes H.-W."/>
            <person name="Mitterbauer R."/>
            <person name="Muehlbauer G."/>
            <person name="Muensterkoetter M."/>
            <person name="Nelson D."/>
            <person name="O'Donnell K."/>
            <person name="Ouellet T."/>
            <person name="Qi W."/>
            <person name="Quesneville H."/>
            <person name="Roncero M.I.G."/>
            <person name="Seong K.-Y."/>
            <person name="Tetko I.V."/>
            <person name="Urban M."/>
            <person name="Waalwijk C."/>
            <person name="Ward T.J."/>
            <person name="Yao J."/>
            <person name="Birren B.W."/>
            <person name="Kistler H.C."/>
        </authorList>
    </citation>
    <scope>NUCLEOTIDE SEQUENCE [LARGE SCALE GENOMIC DNA]</scope>
    <source>
        <strain evidence="9">ATCC MYA-4620 / CBS 123657 / FGSC 9075 / NRRL 31084 / PH-1</strain>
        <strain evidence="8">PH-1 / ATCC MYA-4620 / FGSC 9075 / NRRL 31084</strain>
    </source>
</reference>
<feature type="compositionally biased region" description="Basic and acidic residues" evidence="4">
    <location>
        <begin position="35"/>
        <end position="47"/>
    </location>
</feature>
<evidence type="ECO:0000256" key="3">
    <source>
        <dbReference type="ARBA" id="ARBA00022840"/>
    </source>
</evidence>
<dbReference type="PANTHER" id="PTHR45626">
    <property type="entry name" value="TRANSCRIPTION TERMINATION FACTOR 2-RELATED"/>
    <property type="match status" value="1"/>
</dbReference>
<dbReference type="InterPro" id="IPR001650">
    <property type="entry name" value="Helicase_C-like"/>
</dbReference>
<dbReference type="SUPFAM" id="SSF52540">
    <property type="entry name" value="P-loop containing nucleoside triphosphate hydrolases"/>
    <property type="match status" value="2"/>
</dbReference>
<dbReference type="STRING" id="229533.I1RU52"/>
<dbReference type="eggNOG" id="KOG1001">
    <property type="taxonomic scope" value="Eukaryota"/>
</dbReference>
<organism evidence="7 9">
    <name type="scientific">Gibberella zeae (strain ATCC MYA-4620 / CBS 123657 / FGSC 9075 / NRRL 31084 / PH-1)</name>
    <name type="common">Wheat head blight fungus</name>
    <name type="synonym">Fusarium graminearum</name>
    <dbReference type="NCBI Taxonomy" id="229533"/>
    <lineage>
        <taxon>Eukaryota</taxon>
        <taxon>Fungi</taxon>
        <taxon>Dikarya</taxon>
        <taxon>Ascomycota</taxon>
        <taxon>Pezizomycotina</taxon>
        <taxon>Sordariomycetes</taxon>
        <taxon>Hypocreomycetidae</taxon>
        <taxon>Hypocreales</taxon>
        <taxon>Nectriaceae</taxon>
        <taxon>Fusarium</taxon>
    </lineage>
</organism>
<dbReference type="InParanoid" id="I1RU52"/>
<dbReference type="GO" id="GO:0006281">
    <property type="term" value="P:DNA repair"/>
    <property type="evidence" value="ECO:0007669"/>
    <property type="project" value="TreeGrafter"/>
</dbReference>
<keyword evidence="3" id="KW-0067">ATP-binding</keyword>
<dbReference type="InterPro" id="IPR038718">
    <property type="entry name" value="SNF2-like_sf"/>
</dbReference>
<dbReference type="CDD" id="cd18793">
    <property type="entry name" value="SF2_C_SNF"/>
    <property type="match status" value="1"/>
</dbReference>
<sequence>MSRPFDTDEGRSPGQAKRRRLDVCLSDLTELSDTDQSRTIESHDDQSQMDYEFIHHTQLDVPEDNLSQPIFSPDALTGISNFATESNNEMPNSRVESERSDDVQKENELPQQSGMDQDDVVCFGTVCGVSATYNQIVEEQLPTSFKVNLDTGSRFSAVLYKIKGRIPSDHSSMVESLLGEKSLKLHTDCVLYQRHEPKKKGRLFPILPCSLNITVYGPLNLFGEIGKWFQEDDIYLQDPDLCHLDTRYCNPQRMSSFDFSSCPMVSEIIANSFILTPKELPEPSDFMDILSSHVDLEETPQPSAIRAVLKRFINTISRVCQPHEPPQFYGGIIADPMGLGKTLTMISLVAMDMEPGREMCAPIDDIPTDKHAVAATLVIVPPPILGTWEQQIEDHVNEGALHYRRYHGKLRLALEELDTVNIVLTTYHTVAAEWKRDGGRRESLLFSVRWKRIVLDEGHFIRNGNSKMAVAICALEGISRWVVTGTPIQNRLGDLASLLKFIRAHPYTDPRRFDADISGLWKSGEDEDAVRRLKRLSACLLLRRAKSTINLPARQDVVYTVDFSAEERVAYERIKQQTIVRIDEALGQETGTRKSRGYVNVLQQIESLRLFSNLGLYYDSRHEKVSTQETEAEEWNEMAQKAFNSQRVMASITCFQCASAFGLADTLLDDMSTKAGTAQYTSCLKYICSDCVDRLLDLGQTLPCGHTPPCQSAPVSTSNIALEEIDDPAPPQLRTAAVAPPSKIRSLVDDIKLSPPETKCVVFSTWRLTLDLVKGVLDQEGIQSIRFDGKVPQKDRQSVVKRFESDPNIRIMLLTLTCGAVGLTLTAACRAYLMEPHWNPTLEEQALARIHRLGQTKNVTTIRLYIRDSFEEQVMNVQESKKQLAGVLLSPQDSGYTDDNLGALEASFCIFLRLRSLL</sequence>
<dbReference type="GO" id="GO:0008094">
    <property type="term" value="F:ATP-dependent activity, acting on DNA"/>
    <property type="evidence" value="ECO:0007669"/>
    <property type="project" value="TreeGrafter"/>
</dbReference>
<dbReference type="InterPro" id="IPR049730">
    <property type="entry name" value="SNF2/RAD54-like_C"/>
</dbReference>
<feature type="domain" description="Helicase C-terminal" evidence="6">
    <location>
        <begin position="743"/>
        <end position="902"/>
    </location>
</feature>
<accession>A0A098DSS6</accession>
<dbReference type="CDD" id="cd18008">
    <property type="entry name" value="DEXDc_SHPRH-like"/>
    <property type="match status" value="1"/>
</dbReference>
<feature type="compositionally biased region" description="Basic and acidic residues" evidence="4">
    <location>
        <begin position="95"/>
        <end position="108"/>
    </location>
</feature>
<reference evidence="7 9" key="3">
    <citation type="journal article" date="2015" name="BMC Genomics">
        <title>The completed genome sequence of the pathogenic ascomycete fungus Fusarium graminearum.</title>
        <authorList>
            <person name="King R."/>
            <person name="Urban M."/>
            <person name="Hammond-Kosack M.C."/>
            <person name="Hassani-Pak K."/>
            <person name="Hammond-Kosack K.E."/>
        </authorList>
    </citation>
    <scope>NUCLEOTIDE SEQUENCE [LARGE SCALE GENOMIC DNA]</scope>
    <source>
        <strain evidence="9">ATCC MYA-4620 / CBS 123657 / FGSC 9075 / NRRL 31084 / PH-1</strain>
        <strain evidence="7">PH-1</strain>
    </source>
</reference>
<name>I1RU52_GIBZE</name>
<evidence type="ECO:0000256" key="1">
    <source>
        <dbReference type="ARBA" id="ARBA00022741"/>
    </source>
</evidence>
<proteinExistence type="predicted"/>
<gene>
    <name evidence="8" type="primary">FG07734.1</name>
    <name evidence="7" type="ORF">FGRAMPH1_01T25521</name>
</gene>
<dbReference type="Gene3D" id="3.40.50.10810">
    <property type="entry name" value="Tandem AAA-ATPase domain"/>
    <property type="match status" value="1"/>
</dbReference>
<evidence type="ECO:0000313" key="8">
    <source>
        <dbReference type="EnsemblFungi" id="CEF84422"/>
    </source>
</evidence>
<dbReference type="OrthoDB" id="448448at2759"/>
<dbReference type="HOGENOM" id="CLU_000315_2_7_1"/>
<dbReference type="Pfam" id="PF00176">
    <property type="entry name" value="SNF2-rel_dom"/>
    <property type="match status" value="1"/>
</dbReference>
<protein>
    <submittedName>
        <fullName evidence="7">Chromosome 4, complete genome</fullName>
    </submittedName>
</protein>
<keyword evidence="1" id="KW-0547">Nucleotide-binding</keyword>
<dbReference type="InterPro" id="IPR014001">
    <property type="entry name" value="Helicase_ATP-bd"/>
</dbReference>
<dbReference type="SMART" id="SM00487">
    <property type="entry name" value="DEXDc"/>
    <property type="match status" value="1"/>
</dbReference>
<dbReference type="GO" id="GO:0016787">
    <property type="term" value="F:hydrolase activity"/>
    <property type="evidence" value="ECO:0007669"/>
    <property type="project" value="UniProtKB-KW"/>
</dbReference>
<accession>I1RU52</accession>
<dbReference type="InterPro" id="IPR027417">
    <property type="entry name" value="P-loop_NTPase"/>
</dbReference>
<dbReference type="PROSITE" id="PS51192">
    <property type="entry name" value="HELICASE_ATP_BIND_1"/>
    <property type="match status" value="1"/>
</dbReference>
<evidence type="ECO:0000256" key="2">
    <source>
        <dbReference type="ARBA" id="ARBA00022801"/>
    </source>
</evidence>
<evidence type="ECO:0000259" key="5">
    <source>
        <dbReference type="PROSITE" id="PS51192"/>
    </source>
</evidence>
<dbReference type="PROSITE" id="PS51194">
    <property type="entry name" value="HELICASE_CTER"/>
    <property type="match status" value="1"/>
</dbReference>
<dbReference type="PANTHER" id="PTHR45626:SF22">
    <property type="entry name" value="DNA REPAIR PROTEIN RAD5"/>
    <property type="match status" value="1"/>
</dbReference>
<dbReference type="GO" id="GO:0005524">
    <property type="term" value="F:ATP binding"/>
    <property type="evidence" value="ECO:0007669"/>
    <property type="project" value="UniProtKB-KW"/>
</dbReference>
<dbReference type="InterPro" id="IPR000330">
    <property type="entry name" value="SNF2_N"/>
</dbReference>
<feature type="compositionally biased region" description="Basic and acidic residues" evidence="4">
    <location>
        <begin position="1"/>
        <end position="11"/>
    </location>
</feature>
<dbReference type="InterPro" id="IPR050628">
    <property type="entry name" value="SNF2_RAD54_helicase_TF"/>
</dbReference>
<dbReference type="Proteomes" id="UP000070720">
    <property type="component" value="Chromosome 4"/>
</dbReference>
<dbReference type="SMART" id="SM00490">
    <property type="entry name" value="HELICc"/>
    <property type="match status" value="1"/>
</dbReference>
<dbReference type="EnsemblFungi" id="CEF84422">
    <property type="protein sequence ID" value="CEF84422"/>
    <property type="gene ID" value="FGRRES_07734"/>
</dbReference>
<evidence type="ECO:0000256" key="4">
    <source>
        <dbReference type="SAM" id="MobiDB-lite"/>
    </source>
</evidence>
<evidence type="ECO:0000313" key="9">
    <source>
        <dbReference type="Proteomes" id="UP000070720"/>
    </source>
</evidence>
<dbReference type="AlphaFoldDB" id="I1RU52"/>
<dbReference type="GO" id="GO:0005634">
    <property type="term" value="C:nucleus"/>
    <property type="evidence" value="ECO:0007669"/>
    <property type="project" value="TreeGrafter"/>
</dbReference>
<dbReference type="EMBL" id="HG970335">
    <property type="protein sequence ID" value="CEF84422.1"/>
    <property type="molecule type" value="Genomic_DNA"/>
</dbReference>
<keyword evidence="9" id="KW-1185">Reference proteome</keyword>
<feature type="domain" description="Helicase ATP-binding" evidence="5">
    <location>
        <begin position="322"/>
        <end position="505"/>
    </location>
</feature>
<reference evidence="8" key="4">
    <citation type="submission" date="2017-01" db="UniProtKB">
        <authorList>
            <consortium name="EnsemblFungi"/>
        </authorList>
    </citation>
    <scope>IDENTIFICATION</scope>
    <source>
        <strain evidence="8">PH-1 / ATCC MYA-4620 / FGSC 9075 / NRRL 31084</strain>
    </source>
</reference>
<dbReference type="Pfam" id="PF00271">
    <property type="entry name" value="Helicase_C"/>
    <property type="match status" value="1"/>
</dbReference>
<dbReference type="KEGG" id="fgr:FGSG_07734"/>
<feature type="region of interest" description="Disordered" evidence="4">
    <location>
        <begin position="1"/>
        <end position="47"/>
    </location>
</feature>
<keyword evidence="2" id="KW-0378">Hydrolase</keyword>